<dbReference type="Proteomes" id="UP000277671">
    <property type="component" value="Unassembled WGS sequence"/>
</dbReference>
<reference evidence="2 3" key="1">
    <citation type="submission" date="2018-10" db="EMBL/GenBank/DDBJ databases">
        <title>Sequencing the genomes of 1000 actinobacteria strains.</title>
        <authorList>
            <person name="Klenk H.-P."/>
        </authorList>
    </citation>
    <scope>NUCLEOTIDE SEQUENCE [LARGE SCALE GENOMIC DNA]</scope>
    <source>
        <strain evidence="2 3">DSM 45175</strain>
    </source>
</reference>
<evidence type="ECO:0000256" key="1">
    <source>
        <dbReference type="SAM" id="MobiDB-lite"/>
    </source>
</evidence>
<sequence length="91" mass="10771">MNEITNPMTTAPSDVDPDRTPRSIDHAQMRLYQEQRLVTLLSTRDRYRMIVRYDSTWWIGDRDGFTEITSTAQTAKLDRWHERLNNGALWS</sequence>
<evidence type="ECO:0000313" key="3">
    <source>
        <dbReference type="Proteomes" id="UP000277671"/>
    </source>
</evidence>
<proteinExistence type="predicted"/>
<evidence type="ECO:0000313" key="2">
    <source>
        <dbReference type="EMBL" id="RKR88370.1"/>
    </source>
</evidence>
<feature type="region of interest" description="Disordered" evidence="1">
    <location>
        <begin position="1"/>
        <end position="22"/>
    </location>
</feature>
<comment type="caution">
    <text evidence="2">The sequence shown here is derived from an EMBL/GenBank/DDBJ whole genome shotgun (WGS) entry which is preliminary data.</text>
</comment>
<organism evidence="2 3">
    <name type="scientific">Micromonospora pisi</name>
    <dbReference type="NCBI Taxonomy" id="589240"/>
    <lineage>
        <taxon>Bacteria</taxon>
        <taxon>Bacillati</taxon>
        <taxon>Actinomycetota</taxon>
        <taxon>Actinomycetes</taxon>
        <taxon>Micromonosporales</taxon>
        <taxon>Micromonosporaceae</taxon>
        <taxon>Micromonospora</taxon>
    </lineage>
</organism>
<dbReference type="OrthoDB" id="3399098at2"/>
<name>A0A495JH50_9ACTN</name>
<feature type="compositionally biased region" description="Polar residues" evidence="1">
    <location>
        <begin position="1"/>
        <end position="12"/>
    </location>
</feature>
<keyword evidence="3" id="KW-1185">Reference proteome</keyword>
<accession>A0A495JH50</accession>
<dbReference type="EMBL" id="RBKT01000001">
    <property type="protein sequence ID" value="RKR88370.1"/>
    <property type="molecule type" value="Genomic_DNA"/>
</dbReference>
<dbReference type="AlphaFoldDB" id="A0A495JH50"/>
<gene>
    <name evidence="2" type="ORF">BDK92_2687</name>
</gene>
<protein>
    <submittedName>
        <fullName evidence="2">Uncharacterized protein</fullName>
    </submittedName>
</protein>
<dbReference type="RefSeq" id="WP_121156999.1">
    <property type="nucleotide sequence ID" value="NZ_RBKT01000001.1"/>
</dbReference>